<evidence type="ECO:0000313" key="9">
    <source>
        <dbReference type="EMBL" id="NDL55640.1"/>
    </source>
</evidence>
<keyword evidence="6 8" id="KW-1133">Transmembrane helix</keyword>
<comment type="subcellular location">
    <subcellularLocation>
        <location evidence="1 8">Cell membrane</location>
        <topology evidence="1 8">Multi-pass membrane protein</topology>
    </subcellularLocation>
</comment>
<dbReference type="RefSeq" id="WP_162448332.1">
    <property type="nucleotide sequence ID" value="NZ_WLZY01000001.1"/>
</dbReference>
<keyword evidence="10" id="KW-1185">Reference proteome</keyword>
<evidence type="ECO:0000256" key="1">
    <source>
        <dbReference type="ARBA" id="ARBA00004651"/>
    </source>
</evidence>
<keyword evidence="5 8" id="KW-0812">Transmembrane</keyword>
<feature type="transmembrane region" description="Helical" evidence="8">
    <location>
        <begin position="99"/>
        <end position="117"/>
    </location>
</feature>
<dbReference type="Pfam" id="PF01925">
    <property type="entry name" value="TauE"/>
    <property type="match status" value="1"/>
</dbReference>
<evidence type="ECO:0000256" key="3">
    <source>
        <dbReference type="ARBA" id="ARBA00022448"/>
    </source>
</evidence>
<reference evidence="9 10" key="1">
    <citation type="submission" date="2019-11" db="EMBL/GenBank/DDBJ databases">
        <authorList>
            <person name="Li X.-J."/>
            <person name="Feng X.-M."/>
        </authorList>
    </citation>
    <scope>NUCLEOTIDE SEQUENCE [LARGE SCALE GENOMIC DNA]</scope>
    <source>
        <strain evidence="9 10">XMNu-373</strain>
    </source>
</reference>
<protein>
    <recommendedName>
        <fullName evidence="8">Probable membrane transporter protein</fullName>
    </recommendedName>
</protein>
<feature type="transmembrane region" description="Helical" evidence="8">
    <location>
        <begin position="204"/>
        <end position="223"/>
    </location>
</feature>
<feature type="transmembrane region" description="Helical" evidence="8">
    <location>
        <begin position="74"/>
        <end position="93"/>
    </location>
</feature>
<evidence type="ECO:0000313" key="10">
    <source>
        <dbReference type="Proteomes" id="UP000460435"/>
    </source>
</evidence>
<evidence type="ECO:0000256" key="8">
    <source>
        <dbReference type="RuleBase" id="RU363041"/>
    </source>
</evidence>
<feature type="transmembrane region" description="Helical" evidence="8">
    <location>
        <begin position="7"/>
        <end position="30"/>
    </location>
</feature>
<evidence type="ECO:0000256" key="4">
    <source>
        <dbReference type="ARBA" id="ARBA00022475"/>
    </source>
</evidence>
<evidence type="ECO:0000256" key="5">
    <source>
        <dbReference type="ARBA" id="ARBA00022692"/>
    </source>
</evidence>
<accession>A0A7K3LXE1</accession>
<dbReference type="AlphaFoldDB" id="A0A7K3LXE1"/>
<dbReference type="InterPro" id="IPR002781">
    <property type="entry name" value="TM_pro_TauE-like"/>
</dbReference>
<dbReference type="PANTHER" id="PTHR30269">
    <property type="entry name" value="TRANSMEMBRANE PROTEIN YFCA"/>
    <property type="match status" value="1"/>
</dbReference>
<comment type="caution">
    <text evidence="9">The sequence shown here is derived from an EMBL/GenBank/DDBJ whole genome shotgun (WGS) entry which is preliminary data.</text>
</comment>
<keyword evidence="3" id="KW-0813">Transport</keyword>
<dbReference type="Proteomes" id="UP000460435">
    <property type="component" value="Unassembled WGS sequence"/>
</dbReference>
<sequence length="249" mass="25538">MSLLEAVAIVAAGFAAGVINTVVGSGSLITFPTLVALGYPPVVANVSNSVGLVPGSVAGAWGYRRELVGQRDRLLRLGAVALVGAVVGALLLLKLPPEAFETIVPVLIVLACVLVAIQPWLTQKLKHRPRRENGGFWVWLMVLGSSVYGGYFGAAQGVILIAVLGLGLSETLQRVNAAKNVLAGLVNLVAGIVFIAIADVDWAVVAMIAIGAATGGVVGARIARSLAPVVLRVVVIVVGIVATVSFILN</sequence>
<dbReference type="PANTHER" id="PTHR30269:SF0">
    <property type="entry name" value="MEMBRANE TRANSPORTER PROTEIN YFCA-RELATED"/>
    <property type="match status" value="1"/>
</dbReference>
<keyword evidence="7 8" id="KW-0472">Membrane</keyword>
<name>A0A7K3LXE1_9ACTN</name>
<evidence type="ECO:0000256" key="7">
    <source>
        <dbReference type="ARBA" id="ARBA00023136"/>
    </source>
</evidence>
<evidence type="ECO:0000256" key="2">
    <source>
        <dbReference type="ARBA" id="ARBA00009142"/>
    </source>
</evidence>
<dbReference type="EMBL" id="WLZY01000001">
    <property type="protein sequence ID" value="NDL55640.1"/>
    <property type="molecule type" value="Genomic_DNA"/>
</dbReference>
<keyword evidence="4 8" id="KW-1003">Cell membrane</keyword>
<organism evidence="9 10">
    <name type="scientific">Phytoactinopolyspora mesophila</name>
    <dbReference type="NCBI Taxonomy" id="2650750"/>
    <lineage>
        <taxon>Bacteria</taxon>
        <taxon>Bacillati</taxon>
        <taxon>Actinomycetota</taxon>
        <taxon>Actinomycetes</taxon>
        <taxon>Jiangellales</taxon>
        <taxon>Jiangellaceae</taxon>
        <taxon>Phytoactinopolyspora</taxon>
    </lineage>
</organism>
<comment type="similarity">
    <text evidence="2 8">Belongs to the 4-toluene sulfonate uptake permease (TSUP) (TC 2.A.102) family.</text>
</comment>
<feature type="transmembrane region" description="Helical" evidence="8">
    <location>
        <begin position="177"/>
        <end position="197"/>
    </location>
</feature>
<proteinExistence type="inferred from homology"/>
<gene>
    <name evidence="9" type="ORF">F7O44_00980</name>
</gene>
<evidence type="ECO:0000256" key="6">
    <source>
        <dbReference type="ARBA" id="ARBA00022989"/>
    </source>
</evidence>
<feature type="transmembrane region" description="Helical" evidence="8">
    <location>
        <begin position="229"/>
        <end position="248"/>
    </location>
</feature>
<feature type="transmembrane region" description="Helical" evidence="8">
    <location>
        <begin position="138"/>
        <end position="165"/>
    </location>
</feature>
<dbReference type="GO" id="GO:0005886">
    <property type="term" value="C:plasma membrane"/>
    <property type="evidence" value="ECO:0007669"/>
    <property type="project" value="UniProtKB-SubCell"/>
</dbReference>
<dbReference type="InterPro" id="IPR052017">
    <property type="entry name" value="TSUP"/>
</dbReference>